<evidence type="ECO:0000313" key="1">
    <source>
        <dbReference type="Proteomes" id="UP000095286"/>
    </source>
</evidence>
<dbReference type="Proteomes" id="UP000095286">
    <property type="component" value="Unplaced"/>
</dbReference>
<protein>
    <submittedName>
        <fullName evidence="2">Mitochondrial import inner membrane translocase subunit TIM23</fullName>
    </submittedName>
</protein>
<proteinExistence type="predicted"/>
<name>A0AC35U8U1_9BILA</name>
<accession>A0AC35U8U1</accession>
<dbReference type="WBParaSite" id="RSKR_0000903600.1">
    <property type="protein sequence ID" value="RSKR_0000903600.1"/>
    <property type="gene ID" value="RSKR_0000903600"/>
</dbReference>
<evidence type="ECO:0000313" key="2">
    <source>
        <dbReference type="WBParaSite" id="RSKR_0000903600.1"/>
    </source>
</evidence>
<reference evidence="2" key="1">
    <citation type="submission" date="2016-11" db="UniProtKB">
        <authorList>
            <consortium name="WormBaseParasite"/>
        </authorList>
    </citation>
    <scope>IDENTIFICATION</scope>
    <source>
        <strain evidence="2">KR3021</strain>
    </source>
</reference>
<sequence>MDYLQIDRSIFKNSEPDYLYHEGSDHKSKGKFEFALGYIGWSLGGAFAVGCGRGAIGELMNKETQKLSGKPWLTRMINGTMKYGSGYAQPAGTLVVFYSGLQIALGNLRAEDDINSIAAGALAGAIYRSPQGLNPALRASGIGALMATAWVFVNPESRLRLKETFGLSL</sequence>
<organism evidence="1 2">
    <name type="scientific">Rhabditophanes sp. KR3021</name>
    <dbReference type="NCBI Taxonomy" id="114890"/>
    <lineage>
        <taxon>Eukaryota</taxon>
        <taxon>Metazoa</taxon>
        <taxon>Ecdysozoa</taxon>
        <taxon>Nematoda</taxon>
        <taxon>Chromadorea</taxon>
        <taxon>Rhabditida</taxon>
        <taxon>Tylenchina</taxon>
        <taxon>Panagrolaimomorpha</taxon>
        <taxon>Strongyloidoidea</taxon>
        <taxon>Alloionematidae</taxon>
        <taxon>Rhabditophanes</taxon>
    </lineage>
</organism>